<protein>
    <submittedName>
        <fullName evidence="6">Methyltransferase type 11</fullName>
    </submittedName>
</protein>
<evidence type="ECO:0000256" key="2">
    <source>
        <dbReference type="ARBA" id="ARBA00022679"/>
    </source>
</evidence>
<dbReference type="Proteomes" id="UP000007013">
    <property type="component" value="Chromosome"/>
</dbReference>
<dbReference type="STRING" id="452637.Oter_3915"/>
<reference evidence="6 7" key="1">
    <citation type="journal article" date="2011" name="J. Bacteriol.">
        <title>Genome sequence of the verrucomicrobium Opitutus terrae PB90-1, an abundant inhabitant of rice paddy soil ecosystems.</title>
        <authorList>
            <person name="van Passel M.W."/>
            <person name="Kant R."/>
            <person name="Palva A."/>
            <person name="Copeland A."/>
            <person name="Lucas S."/>
            <person name="Lapidus A."/>
            <person name="Glavina del Rio T."/>
            <person name="Pitluck S."/>
            <person name="Goltsman E."/>
            <person name="Clum A."/>
            <person name="Sun H."/>
            <person name="Schmutz J."/>
            <person name="Larimer F.W."/>
            <person name="Land M.L."/>
            <person name="Hauser L."/>
            <person name="Kyrpides N."/>
            <person name="Mikhailova N."/>
            <person name="Richardson P.P."/>
            <person name="Janssen P.H."/>
            <person name="de Vos W.M."/>
            <person name="Smidt H."/>
        </authorList>
    </citation>
    <scope>NUCLEOTIDE SEQUENCE [LARGE SCALE GENOMIC DNA]</scope>
    <source>
        <strain evidence="7">DSM 11246 / JCM 15787 / PB90-1</strain>
    </source>
</reference>
<dbReference type="CDD" id="cd02440">
    <property type="entry name" value="AdoMet_MTases"/>
    <property type="match status" value="1"/>
</dbReference>
<evidence type="ECO:0000256" key="3">
    <source>
        <dbReference type="ARBA" id="ARBA00022691"/>
    </source>
</evidence>
<dbReference type="GO" id="GO:0032259">
    <property type="term" value="P:methylation"/>
    <property type="evidence" value="ECO:0007669"/>
    <property type="project" value="UniProtKB-KW"/>
</dbReference>
<keyword evidence="3" id="KW-0949">S-adenosyl-L-methionine</keyword>
<dbReference type="Pfam" id="PF13649">
    <property type="entry name" value="Methyltransf_25"/>
    <property type="match status" value="1"/>
</dbReference>
<keyword evidence="4" id="KW-0732">Signal</keyword>
<dbReference type="HOGENOM" id="CLU_959217_0_0_0"/>
<proteinExistence type="predicted"/>
<sequence length="290" mass="32119">MKLISPKLQFALALLALASAPVLGAAPNDTEQQAWDDFVAWVKVQPGVPNRSEWQRYQEKLVADGFTAEAAGARMGLLGKLRATHGSDLGRVYFNRLYAARDHSRFIATPNTFLVDVAKTLQPGKALDVAMGQGRNAVYLAALGWDVTGVDLADEGLRIAQENAAAAGTKLTTVNKSFEEFDYGEAQWDLICFIYTDAPVIDPVYVARIIKALKPGGLLLIERPHRRLDVEDPELGALLPKDFPNALPRAWDGLRILRYEDLLGVSDWQQTSANREQLKLRIIRLLAEKR</sequence>
<keyword evidence="7" id="KW-1185">Reference proteome</keyword>
<dbReference type="GO" id="GO:0008168">
    <property type="term" value="F:methyltransferase activity"/>
    <property type="evidence" value="ECO:0007669"/>
    <property type="project" value="UniProtKB-KW"/>
</dbReference>
<dbReference type="OrthoDB" id="9804312at2"/>
<dbReference type="EMBL" id="CP001032">
    <property type="protein sequence ID" value="ACB77189.1"/>
    <property type="molecule type" value="Genomic_DNA"/>
</dbReference>
<feature type="domain" description="Methyltransferase" evidence="5">
    <location>
        <begin position="127"/>
        <end position="217"/>
    </location>
</feature>
<accession>B1ZZB7</accession>
<gene>
    <name evidence="6" type="ordered locus">Oter_3915</name>
</gene>
<organism evidence="6 7">
    <name type="scientific">Opitutus terrae (strain DSM 11246 / JCM 15787 / PB90-1)</name>
    <dbReference type="NCBI Taxonomy" id="452637"/>
    <lineage>
        <taxon>Bacteria</taxon>
        <taxon>Pseudomonadati</taxon>
        <taxon>Verrucomicrobiota</taxon>
        <taxon>Opitutia</taxon>
        <taxon>Opitutales</taxon>
        <taxon>Opitutaceae</taxon>
        <taxon>Opitutus</taxon>
    </lineage>
</organism>
<feature type="chain" id="PRO_5002774631" evidence="4">
    <location>
        <begin position="26"/>
        <end position="290"/>
    </location>
</feature>
<dbReference type="InterPro" id="IPR029063">
    <property type="entry name" value="SAM-dependent_MTases_sf"/>
</dbReference>
<dbReference type="PANTHER" id="PTHR43464">
    <property type="entry name" value="METHYLTRANSFERASE"/>
    <property type="match status" value="1"/>
</dbReference>
<dbReference type="PANTHER" id="PTHR43464:SF19">
    <property type="entry name" value="UBIQUINONE BIOSYNTHESIS O-METHYLTRANSFERASE, MITOCHONDRIAL"/>
    <property type="match status" value="1"/>
</dbReference>
<keyword evidence="2 6" id="KW-0808">Transferase</keyword>
<evidence type="ECO:0000256" key="4">
    <source>
        <dbReference type="SAM" id="SignalP"/>
    </source>
</evidence>
<feature type="signal peptide" evidence="4">
    <location>
        <begin position="1"/>
        <end position="25"/>
    </location>
</feature>
<dbReference type="SUPFAM" id="SSF53335">
    <property type="entry name" value="S-adenosyl-L-methionine-dependent methyltransferases"/>
    <property type="match status" value="1"/>
</dbReference>
<evidence type="ECO:0000313" key="7">
    <source>
        <dbReference type="Proteomes" id="UP000007013"/>
    </source>
</evidence>
<dbReference type="eggNOG" id="COG2227">
    <property type="taxonomic scope" value="Bacteria"/>
</dbReference>
<evidence type="ECO:0000313" key="6">
    <source>
        <dbReference type="EMBL" id="ACB77189.1"/>
    </source>
</evidence>
<name>B1ZZB7_OPITP</name>
<dbReference type="KEGG" id="ote:Oter_3915"/>
<keyword evidence="1 6" id="KW-0489">Methyltransferase</keyword>
<evidence type="ECO:0000256" key="1">
    <source>
        <dbReference type="ARBA" id="ARBA00022603"/>
    </source>
</evidence>
<dbReference type="InterPro" id="IPR041698">
    <property type="entry name" value="Methyltransf_25"/>
</dbReference>
<dbReference type="RefSeq" id="WP_012376718.1">
    <property type="nucleotide sequence ID" value="NC_010571.1"/>
</dbReference>
<evidence type="ECO:0000259" key="5">
    <source>
        <dbReference type="Pfam" id="PF13649"/>
    </source>
</evidence>
<dbReference type="AlphaFoldDB" id="B1ZZB7"/>
<dbReference type="Gene3D" id="3.40.50.150">
    <property type="entry name" value="Vaccinia Virus protein VP39"/>
    <property type="match status" value="1"/>
</dbReference>